<accession>A0A1D6L823</accession>
<dbReference type="EMBL" id="CM007647">
    <property type="protein sequence ID" value="ONM10398.1"/>
    <property type="molecule type" value="Genomic_DNA"/>
</dbReference>
<dbReference type="Gene3D" id="2.80.10.50">
    <property type="match status" value="1"/>
</dbReference>
<dbReference type="Pfam" id="PF04601">
    <property type="entry name" value="DUF569"/>
    <property type="match status" value="1"/>
</dbReference>
<dbReference type="InterPro" id="IPR007679">
    <property type="entry name" value="DUF569"/>
</dbReference>
<proteinExistence type="predicted"/>
<dbReference type="InParanoid" id="A0A1D6L823"/>
<dbReference type="InterPro" id="IPR054726">
    <property type="entry name" value="Ubiq_DUF569-assoc"/>
</dbReference>
<dbReference type="OMA" id="PPWRNRV"/>
<evidence type="ECO:0000259" key="3">
    <source>
        <dbReference type="Pfam" id="PF22932"/>
    </source>
</evidence>
<dbReference type="PaxDb" id="4577-GRMZM2G049912_P01"/>
<gene>
    <name evidence="4" type="ORF">ZEAMMB73_Zm00001d034494</name>
</gene>
<dbReference type="FunCoup" id="A0A1D6L823">
    <property type="interactions" value="2627"/>
</dbReference>
<dbReference type="AlphaFoldDB" id="A0A1D6L823"/>
<reference evidence="4" key="1">
    <citation type="submission" date="2015-12" db="EMBL/GenBank/DDBJ databases">
        <title>Update maize B73 reference genome by single molecule sequencing technologies.</title>
        <authorList>
            <consortium name="Maize Genome Sequencing Project"/>
            <person name="Ware D."/>
        </authorList>
    </citation>
    <scope>NUCLEOTIDE SEQUENCE [LARGE SCALE GENOMIC DNA]</scope>
    <source>
        <tissue evidence="4">Seedling</tissue>
    </source>
</reference>
<dbReference type="PANTHER" id="PTHR31205:SF76">
    <property type="entry name" value="EXPRESSED PROTEIN"/>
    <property type="match status" value="1"/>
</dbReference>
<dbReference type="Pfam" id="PF22932">
    <property type="entry name" value="Ubiq_DUF_assoc"/>
    <property type="match status" value="1"/>
</dbReference>
<dbReference type="CDD" id="cd23340">
    <property type="entry name" value="beta-trefoil_FSCN_ACP-like"/>
    <property type="match status" value="1"/>
</dbReference>
<dbReference type="SUPFAM" id="SSF50405">
    <property type="entry name" value="Actin-crosslinking proteins"/>
    <property type="match status" value="1"/>
</dbReference>
<feature type="compositionally biased region" description="Pro residues" evidence="1">
    <location>
        <begin position="171"/>
        <end position="183"/>
    </location>
</feature>
<protein>
    <submittedName>
        <fullName evidence="4">Actin cross-linking protein</fullName>
    </submittedName>
</protein>
<dbReference type="SMR" id="A0A1D6L823"/>
<organism evidence="4">
    <name type="scientific">Zea mays</name>
    <name type="common">Maize</name>
    <dbReference type="NCBI Taxonomy" id="4577"/>
    <lineage>
        <taxon>Eukaryota</taxon>
        <taxon>Viridiplantae</taxon>
        <taxon>Streptophyta</taxon>
        <taxon>Embryophyta</taxon>
        <taxon>Tracheophyta</taxon>
        <taxon>Spermatophyta</taxon>
        <taxon>Magnoliopsida</taxon>
        <taxon>Liliopsida</taxon>
        <taxon>Poales</taxon>
        <taxon>Poaceae</taxon>
        <taxon>PACMAD clade</taxon>
        <taxon>Panicoideae</taxon>
        <taxon>Andropogonodae</taxon>
        <taxon>Andropogoneae</taxon>
        <taxon>Tripsacinae</taxon>
        <taxon>Zea</taxon>
    </lineage>
</organism>
<feature type="domain" description="DUF569" evidence="3">
    <location>
        <begin position="228"/>
        <end position="304"/>
    </location>
</feature>
<feature type="region of interest" description="Disordered" evidence="1">
    <location>
        <begin position="156"/>
        <end position="218"/>
    </location>
</feature>
<name>A0A1D6L823_MAIZE</name>
<sequence>MELFARAKVVRLKSHHDKFLYADEDEAHVTQERDGSSANARWAVEPAPHNPGAIRLRSRYGHYLTASGEPFLLGMTGRKVTQTAPAAPRPANASVDWEPVRDGFQARLRTRAGHFLRANGGLPPWRNSVTHDVPHRTATQDWVLWDVEVVQLLTPAPPDRAGSAPLAKLPDSPPAPELANPPQPHHRPSKSYAAPPPPPTLEPEAPPPRLSKLESSDSFSAPLHKVEGRAIHYHIADDLGNVQDGTVGHSFTFNGSNLEELAHKLQEETGLDNIIICTRSPINGKLTPLRLQLPPNNAAMHIVLVQESSKGAILKGTWLDHLHGRTVHKSQTFGEDTGGLEFWWIVLVRVARSPYIIGSGHAGCAVTLGVRSNLA</sequence>
<feature type="domain" description="DUF569" evidence="2">
    <location>
        <begin position="1"/>
        <end position="145"/>
    </location>
</feature>
<dbReference type="ExpressionAtlas" id="A0A1D6L823">
    <property type="expression patterns" value="baseline and differential"/>
</dbReference>
<feature type="region of interest" description="Disordered" evidence="1">
    <location>
        <begin position="28"/>
        <end position="48"/>
    </location>
</feature>
<dbReference type="STRING" id="4577.A0A1D6L823"/>
<evidence type="ECO:0000313" key="4">
    <source>
        <dbReference type="EMBL" id="ONM10398.1"/>
    </source>
</evidence>
<evidence type="ECO:0000259" key="2">
    <source>
        <dbReference type="Pfam" id="PF04601"/>
    </source>
</evidence>
<feature type="compositionally biased region" description="Pro residues" evidence="1">
    <location>
        <begin position="194"/>
        <end position="209"/>
    </location>
</feature>
<dbReference type="PANTHER" id="PTHR31205">
    <property type="entry name" value="ACTIN CROSS-LINKING PROTEIN (DUF569)"/>
    <property type="match status" value="1"/>
</dbReference>
<dbReference type="InterPro" id="IPR008999">
    <property type="entry name" value="Actin-crosslinking"/>
</dbReference>
<dbReference type="eggNOG" id="ENOG502QS6K">
    <property type="taxonomic scope" value="Eukaryota"/>
</dbReference>
<dbReference type="FunFam" id="2.80.10.50:FF:000067">
    <property type="entry name" value="BnaC05g19630D protein"/>
    <property type="match status" value="1"/>
</dbReference>
<evidence type="ECO:0000256" key="1">
    <source>
        <dbReference type="SAM" id="MobiDB-lite"/>
    </source>
</evidence>